<evidence type="ECO:0000256" key="3">
    <source>
        <dbReference type="ARBA" id="ARBA00022801"/>
    </source>
</evidence>
<dbReference type="InterPro" id="IPR003785">
    <property type="entry name" value="Creatininase/forma_Hydrolase"/>
</dbReference>
<dbReference type="GO" id="GO:0046872">
    <property type="term" value="F:metal ion binding"/>
    <property type="evidence" value="ECO:0007669"/>
    <property type="project" value="UniProtKB-KW"/>
</dbReference>
<keyword evidence="4" id="KW-0862">Zinc</keyword>
<dbReference type="PANTHER" id="PTHR35005">
    <property type="entry name" value="3-DEHYDRO-SCYLLO-INOSOSE HYDROLASE"/>
    <property type="match status" value="1"/>
</dbReference>
<dbReference type="OrthoDB" id="9801445at2"/>
<comment type="caution">
    <text evidence="6">The sequence shown here is derived from an EMBL/GenBank/DDBJ whole genome shotgun (WGS) entry which is preliminary data.</text>
</comment>
<dbReference type="InterPro" id="IPR024087">
    <property type="entry name" value="Creatininase-like_sf"/>
</dbReference>
<dbReference type="RefSeq" id="WP_127788386.1">
    <property type="nucleotide sequence ID" value="NZ_SACL01000005.1"/>
</dbReference>
<keyword evidence="3" id="KW-0378">Hydrolase</keyword>
<evidence type="ECO:0000313" key="6">
    <source>
        <dbReference type="EMBL" id="RVT95527.1"/>
    </source>
</evidence>
<evidence type="ECO:0000256" key="2">
    <source>
        <dbReference type="ARBA" id="ARBA00022723"/>
    </source>
</evidence>
<evidence type="ECO:0000256" key="1">
    <source>
        <dbReference type="ARBA" id="ARBA00001947"/>
    </source>
</evidence>
<name>A0A437MD04_9PROT</name>
<proteinExistence type="inferred from homology"/>
<protein>
    <submittedName>
        <fullName evidence="6">Creatininase family protein</fullName>
    </submittedName>
</protein>
<dbReference type="GO" id="GO:0016811">
    <property type="term" value="F:hydrolase activity, acting on carbon-nitrogen (but not peptide) bonds, in linear amides"/>
    <property type="evidence" value="ECO:0007669"/>
    <property type="project" value="TreeGrafter"/>
</dbReference>
<evidence type="ECO:0000256" key="5">
    <source>
        <dbReference type="ARBA" id="ARBA00024029"/>
    </source>
</evidence>
<reference evidence="6 7" key="1">
    <citation type="submission" date="2019-01" db="EMBL/GenBank/DDBJ databases">
        <authorList>
            <person name="Chen W.-M."/>
        </authorList>
    </citation>
    <scope>NUCLEOTIDE SEQUENCE [LARGE SCALE GENOMIC DNA]</scope>
    <source>
        <strain evidence="6 7">CCP-6</strain>
    </source>
</reference>
<sequence length="258" mass="27581">MRWESLTGPELKALAGQDVTPILPVGSLEQHGPHLPVWTDSYIAHNMALRTAEKAKTTCVVLPPIWLGLSEHHLPFGGTISSDYAAFNAIIRSVVRSLKALGFKRLLIINGHGGNIEPLAVSVRECAHEFAMPVVSVNWPSAAPEAIAATLTTQPRVMHACEGETSVWLALDATQVRQDRIPAPINAPPEAPAGYSRFYSFWEKAAPTGVRGDARAATKEKGEAIIEACASAMAAAVDNPVLWTAPDPVWAAGRGLES</sequence>
<dbReference type="Proteomes" id="UP000282957">
    <property type="component" value="Unassembled WGS sequence"/>
</dbReference>
<dbReference type="AlphaFoldDB" id="A0A437MD04"/>
<dbReference type="SUPFAM" id="SSF102215">
    <property type="entry name" value="Creatininase"/>
    <property type="match status" value="1"/>
</dbReference>
<keyword evidence="7" id="KW-1185">Reference proteome</keyword>
<dbReference type="Pfam" id="PF02633">
    <property type="entry name" value="Creatininase"/>
    <property type="match status" value="1"/>
</dbReference>
<gene>
    <name evidence="6" type="ORF">EOD42_15045</name>
</gene>
<comment type="similarity">
    <text evidence="5">Belongs to the creatininase superfamily.</text>
</comment>
<dbReference type="Gene3D" id="3.40.50.10310">
    <property type="entry name" value="Creatininase"/>
    <property type="match status" value="1"/>
</dbReference>
<dbReference type="EMBL" id="SACL01000005">
    <property type="protein sequence ID" value="RVT95527.1"/>
    <property type="molecule type" value="Genomic_DNA"/>
</dbReference>
<evidence type="ECO:0000256" key="4">
    <source>
        <dbReference type="ARBA" id="ARBA00022833"/>
    </source>
</evidence>
<organism evidence="6 7">
    <name type="scientific">Rhodovarius crocodyli</name>
    <dbReference type="NCBI Taxonomy" id="1979269"/>
    <lineage>
        <taxon>Bacteria</taxon>
        <taxon>Pseudomonadati</taxon>
        <taxon>Pseudomonadota</taxon>
        <taxon>Alphaproteobacteria</taxon>
        <taxon>Acetobacterales</taxon>
        <taxon>Roseomonadaceae</taxon>
        <taxon>Rhodovarius</taxon>
    </lineage>
</organism>
<dbReference type="PANTHER" id="PTHR35005:SF1">
    <property type="entry name" value="2-AMINO-5-FORMYLAMINO-6-RIBOSYLAMINOPYRIMIDIN-4(3H)-ONE 5'-MONOPHOSPHATE DEFORMYLASE"/>
    <property type="match status" value="1"/>
</dbReference>
<evidence type="ECO:0000313" key="7">
    <source>
        <dbReference type="Proteomes" id="UP000282957"/>
    </source>
</evidence>
<keyword evidence="2" id="KW-0479">Metal-binding</keyword>
<accession>A0A437MD04</accession>
<dbReference type="GO" id="GO:0009231">
    <property type="term" value="P:riboflavin biosynthetic process"/>
    <property type="evidence" value="ECO:0007669"/>
    <property type="project" value="TreeGrafter"/>
</dbReference>
<comment type="cofactor">
    <cofactor evidence="1">
        <name>Zn(2+)</name>
        <dbReference type="ChEBI" id="CHEBI:29105"/>
    </cofactor>
</comment>